<feature type="transmembrane region" description="Helical" evidence="1">
    <location>
        <begin position="160"/>
        <end position="182"/>
    </location>
</feature>
<reference evidence="2" key="1">
    <citation type="journal article" date="2021" name="PeerJ">
        <title>Extensive microbial diversity within the chicken gut microbiome revealed by metagenomics and culture.</title>
        <authorList>
            <person name="Gilroy R."/>
            <person name="Ravi A."/>
            <person name="Getino M."/>
            <person name="Pursley I."/>
            <person name="Horton D.L."/>
            <person name="Alikhan N.F."/>
            <person name="Baker D."/>
            <person name="Gharbi K."/>
            <person name="Hall N."/>
            <person name="Watson M."/>
            <person name="Adriaenssens E.M."/>
            <person name="Foster-Nyarko E."/>
            <person name="Jarju S."/>
            <person name="Secka A."/>
            <person name="Antonio M."/>
            <person name="Oren A."/>
            <person name="Chaudhuri R.R."/>
            <person name="La Ragione R."/>
            <person name="Hildebrand F."/>
            <person name="Pallen M.J."/>
        </authorList>
    </citation>
    <scope>NUCLEOTIDE SEQUENCE</scope>
    <source>
        <strain evidence="2">ChiGjej4B4-12881</strain>
    </source>
</reference>
<feature type="transmembrane region" description="Helical" evidence="1">
    <location>
        <begin position="188"/>
        <end position="205"/>
    </location>
</feature>
<dbReference type="AlphaFoldDB" id="A0A9D1W5W5"/>
<keyword evidence="1" id="KW-0472">Membrane</keyword>
<feature type="transmembrane region" description="Helical" evidence="1">
    <location>
        <begin position="12"/>
        <end position="36"/>
    </location>
</feature>
<dbReference type="Pfam" id="PF16481">
    <property type="entry name" value="DUF5058"/>
    <property type="match status" value="1"/>
</dbReference>
<comment type="caution">
    <text evidence="2">The sequence shown here is derived from an EMBL/GenBank/DDBJ whole genome shotgun (WGS) entry which is preliminary data.</text>
</comment>
<dbReference type="EMBL" id="DXEU01000196">
    <property type="protein sequence ID" value="HIX53271.1"/>
    <property type="molecule type" value="Genomic_DNA"/>
</dbReference>
<feature type="transmembrane region" description="Helical" evidence="1">
    <location>
        <begin position="57"/>
        <end position="78"/>
    </location>
</feature>
<feature type="transmembrane region" description="Helical" evidence="1">
    <location>
        <begin position="217"/>
        <end position="237"/>
    </location>
</feature>
<dbReference type="Proteomes" id="UP000886780">
    <property type="component" value="Unassembled WGS sequence"/>
</dbReference>
<protein>
    <submittedName>
        <fullName evidence="2">DUF5058 family protein</fullName>
    </submittedName>
</protein>
<sequence>MMTHLDIANGSAMAILCGITILIVLLQPVLFIIAAVRRAKELNMPKEELKEAAVSSAVFSVIPSLPIIISYLILVPSLGRYFPWLRLSVVGSAVYETMAANMAAEAFGLESITVPNIPADVFVCIVFVVTVGILGGNIFNMLFLKTYDKRVEAIKGKNAMLVPLITTAMFLGLYGTMAAPYITDFANLPAITAILAAGIAALALGQAAKRFKKLKEFTFPLSMIVGMLASCVVNAMIV</sequence>
<keyword evidence="1" id="KW-1133">Transmembrane helix</keyword>
<organism evidence="2 3">
    <name type="scientific">Candidatus Lachnoclostridium stercoripullorum</name>
    <dbReference type="NCBI Taxonomy" id="2838635"/>
    <lineage>
        <taxon>Bacteria</taxon>
        <taxon>Bacillati</taxon>
        <taxon>Bacillota</taxon>
        <taxon>Clostridia</taxon>
        <taxon>Lachnospirales</taxon>
        <taxon>Lachnospiraceae</taxon>
    </lineage>
</organism>
<dbReference type="InterPro" id="IPR032479">
    <property type="entry name" value="DUF5058"/>
</dbReference>
<keyword evidence="1" id="KW-0812">Transmembrane</keyword>
<gene>
    <name evidence="2" type="ORF">IAA28_10770</name>
</gene>
<name>A0A9D1W5W5_9FIRM</name>
<evidence type="ECO:0000256" key="1">
    <source>
        <dbReference type="SAM" id="Phobius"/>
    </source>
</evidence>
<evidence type="ECO:0000313" key="2">
    <source>
        <dbReference type="EMBL" id="HIX53271.1"/>
    </source>
</evidence>
<evidence type="ECO:0000313" key="3">
    <source>
        <dbReference type="Proteomes" id="UP000886780"/>
    </source>
</evidence>
<reference evidence="2" key="2">
    <citation type="submission" date="2021-04" db="EMBL/GenBank/DDBJ databases">
        <authorList>
            <person name="Gilroy R."/>
        </authorList>
    </citation>
    <scope>NUCLEOTIDE SEQUENCE</scope>
    <source>
        <strain evidence="2">ChiGjej4B4-12881</strain>
    </source>
</reference>
<proteinExistence type="predicted"/>
<accession>A0A9D1W5W5</accession>
<feature type="transmembrane region" description="Helical" evidence="1">
    <location>
        <begin position="117"/>
        <end position="139"/>
    </location>
</feature>